<feature type="non-terminal residue" evidence="2">
    <location>
        <position position="82"/>
    </location>
</feature>
<dbReference type="EMBL" id="RAQU01000107">
    <property type="protein sequence ID" value="RKK03055.1"/>
    <property type="molecule type" value="Genomic_DNA"/>
</dbReference>
<feature type="compositionally biased region" description="Gly residues" evidence="1">
    <location>
        <begin position="58"/>
        <end position="82"/>
    </location>
</feature>
<accession>A0A3A9JES2</accession>
<dbReference type="AlphaFoldDB" id="A0A3A9JES2"/>
<reference evidence="2 3" key="1">
    <citation type="submission" date="2018-09" db="EMBL/GenBank/DDBJ databases">
        <title>Roseomonas sp. nov., isolated from feces of Tibetan antelopes in the Qinghai-Tibet plateau, China.</title>
        <authorList>
            <person name="Tian Z."/>
        </authorList>
    </citation>
    <scope>NUCLEOTIDE SEQUENCE [LARGE SCALE GENOMIC DNA]</scope>
    <source>
        <strain evidence="2 3">Z24</strain>
    </source>
</reference>
<evidence type="ECO:0000256" key="1">
    <source>
        <dbReference type="SAM" id="MobiDB-lite"/>
    </source>
</evidence>
<proteinExistence type="predicted"/>
<dbReference type="InParanoid" id="A0A3A9JES2"/>
<name>A0A3A9JES2_9PROT</name>
<evidence type="ECO:0000313" key="2">
    <source>
        <dbReference type="EMBL" id="RKK03055.1"/>
    </source>
</evidence>
<feature type="region of interest" description="Disordered" evidence="1">
    <location>
        <begin position="47"/>
        <end position="82"/>
    </location>
</feature>
<protein>
    <submittedName>
        <fullName evidence="2">Uncharacterized protein</fullName>
    </submittedName>
</protein>
<evidence type="ECO:0000313" key="3">
    <source>
        <dbReference type="Proteomes" id="UP000278036"/>
    </source>
</evidence>
<sequence>MAVRSAEAVRDVLRDLRGGDAGGGIVGRQVQRGGTDLRHGAVDGNVQRLGRGADQPGAGRGRGLGYGLGHGQRQGGAGGGGL</sequence>
<gene>
    <name evidence="2" type="ORF">D6Z83_16455</name>
</gene>
<dbReference type="Proteomes" id="UP000278036">
    <property type="component" value="Unassembled WGS sequence"/>
</dbReference>
<organism evidence="2 3">
    <name type="scientific">Teichococcus wenyumeiae</name>
    <dbReference type="NCBI Taxonomy" id="2478470"/>
    <lineage>
        <taxon>Bacteria</taxon>
        <taxon>Pseudomonadati</taxon>
        <taxon>Pseudomonadota</taxon>
        <taxon>Alphaproteobacteria</taxon>
        <taxon>Acetobacterales</taxon>
        <taxon>Roseomonadaceae</taxon>
        <taxon>Roseomonas</taxon>
    </lineage>
</organism>
<comment type="caution">
    <text evidence="2">The sequence shown here is derived from an EMBL/GenBank/DDBJ whole genome shotgun (WGS) entry which is preliminary data.</text>
</comment>